<name>A0AAX0VCJ0_LATSK</name>
<keyword evidence="1" id="KW-0812">Transmembrane</keyword>
<feature type="transmembrane region" description="Helical" evidence="1">
    <location>
        <begin position="36"/>
        <end position="56"/>
    </location>
</feature>
<sequence length="224" mass="25171">MNLMLAVILYFSLAIFGLGLLLLLFLLIFKKSIKAALIIALIGLLVAAAPVGYQYYLSQKAAHEAQVKLEKREKSFNKHERQFLKHIKQATASTEYVAQKYTATWETLIKDGSVTIGDSTYTDNENAIAGEGRRLVAKGKLDDADNYYAIAQTDYESMKDYKTSHNKERLVYAKNVLAKTNAFILAATRPNSTYQDYADDIYKTNKSHVRAIDQLKNARSTAIN</sequence>
<reference evidence="2 3" key="1">
    <citation type="submission" date="2016-09" db="EMBL/GenBank/DDBJ databases">
        <authorList>
            <person name="Inglin R.C."/>
        </authorList>
    </citation>
    <scope>NUCLEOTIDE SEQUENCE [LARGE SCALE GENOMIC DNA]</scope>
    <source>
        <strain evidence="2 3">RI-517</strain>
    </source>
</reference>
<dbReference type="Proteomes" id="UP000234349">
    <property type="component" value="Unassembled WGS sequence"/>
</dbReference>
<evidence type="ECO:0000256" key="1">
    <source>
        <dbReference type="SAM" id="Phobius"/>
    </source>
</evidence>
<protein>
    <recommendedName>
        <fullName evidence="4">DUF4811 domain-containing protein</fullName>
    </recommendedName>
</protein>
<keyword evidence="1" id="KW-1133">Transmembrane helix</keyword>
<feature type="transmembrane region" description="Helical" evidence="1">
    <location>
        <begin position="6"/>
        <end position="29"/>
    </location>
</feature>
<organism evidence="2 3">
    <name type="scientific">Latilactobacillus sakei</name>
    <name type="common">Lactobacillus sakei</name>
    <dbReference type="NCBI Taxonomy" id="1599"/>
    <lineage>
        <taxon>Bacteria</taxon>
        <taxon>Bacillati</taxon>
        <taxon>Bacillota</taxon>
        <taxon>Bacilli</taxon>
        <taxon>Lactobacillales</taxon>
        <taxon>Lactobacillaceae</taxon>
        <taxon>Latilactobacillus</taxon>
    </lineage>
</organism>
<gene>
    <name evidence="2" type="ORF">CUR37_02195</name>
</gene>
<keyword evidence="1" id="KW-0472">Membrane</keyword>
<dbReference type="EMBL" id="MKGH01000007">
    <property type="protein sequence ID" value="PKX79593.1"/>
    <property type="molecule type" value="Genomic_DNA"/>
</dbReference>
<evidence type="ECO:0008006" key="4">
    <source>
        <dbReference type="Google" id="ProtNLM"/>
    </source>
</evidence>
<evidence type="ECO:0000313" key="2">
    <source>
        <dbReference type="EMBL" id="PKX79593.1"/>
    </source>
</evidence>
<proteinExistence type="predicted"/>
<dbReference type="RefSeq" id="WP_076632546.1">
    <property type="nucleotide sequence ID" value="NZ_CP016465.1"/>
</dbReference>
<accession>A0AAX0VCJ0</accession>
<evidence type="ECO:0000313" key="3">
    <source>
        <dbReference type="Proteomes" id="UP000234349"/>
    </source>
</evidence>
<dbReference type="AlphaFoldDB" id="A0AAX0VCJ0"/>
<comment type="caution">
    <text evidence="2">The sequence shown here is derived from an EMBL/GenBank/DDBJ whole genome shotgun (WGS) entry which is preliminary data.</text>
</comment>